<protein>
    <recommendedName>
        <fullName evidence="3">STAS/SEC14 domain-containing protein</fullName>
    </recommendedName>
</protein>
<keyword evidence="2" id="KW-1185">Reference proteome</keyword>
<organism evidence="1 2">
    <name type="scientific">Undibacterium piscinae</name>
    <dbReference type="NCBI Taxonomy" id="2495591"/>
    <lineage>
        <taxon>Bacteria</taxon>
        <taxon>Pseudomonadati</taxon>
        <taxon>Pseudomonadota</taxon>
        <taxon>Betaproteobacteria</taxon>
        <taxon>Burkholderiales</taxon>
        <taxon>Oxalobacteraceae</taxon>
        <taxon>Undibacterium</taxon>
    </lineage>
</organism>
<evidence type="ECO:0008006" key="3">
    <source>
        <dbReference type="Google" id="ProtNLM"/>
    </source>
</evidence>
<sequence>MMKIHGQWEISLVRNVVLSAVAGIFNEEGVEAELRDFHALIPKEGAWAALIDLSNWDMGSSATFKAVVSFHEWIFAHGCQRIAIVMPESFRRTLHQKNTSQFSTDVFRYFGNFEAASVWLSDEGFLIAADENPHQAFLQRTRFE</sequence>
<accession>A0A6M4A8A8</accession>
<dbReference type="EMBL" id="CP051152">
    <property type="protein sequence ID" value="QJQ07526.1"/>
    <property type="molecule type" value="Genomic_DNA"/>
</dbReference>
<dbReference type="SUPFAM" id="SSF52091">
    <property type="entry name" value="SpoIIaa-like"/>
    <property type="match status" value="1"/>
</dbReference>
<dbReference type="OrthoDB" id="8903822at2"/>
<evidence type="ECO:0000313" key="1">
    <source>
        <dbReference type="EMBL" id="QJQ07526.1"/>
    </source>
</evidence>
<reference evidence="1 2" key="1">
    <citation type="journal article" date="2019" name="Int. J. Syst. Evol. Microbiol.">
        <title>Undibacterium piscinae sp. nov., isolated from Korean shiner intestine.</title>
        <authorList>
            <person name="Lee S.Y."/>
            <person name="Kang W."/>
            <person name="Kim P.S."/>
            <person name="Kim H.S."/>
            <person name="Sung H."/>
            <person name="Shin N.R."/>
            <person name="Whon T.W."/>
            <person name="Yun J.H."/>
            <person name="Lee J.Y."/>
            <person name="Lee J.Y."/>
            <person name="Jung M.J."/>
            <person name="Jeong Y.S."/>
            <person name="Tak E.J."/>
            <person name="Han J.E."/>
            <person name="Hyun D.W."/>
            <person name="Kang M.S."/>
            <person name="Lee K.E."/>
            <person name="Lee B.H."/>
            <person name="Bae J.W."/>
        </authorList>
    </citation>
    <scope>NUCLEOTIDE SEQUENCE [LARGE SCALE GENOMIC DNA]</scope>
    <source>
        <strain evidence="1 2">S11R28</strain>
    </source>
</reference>
<dbReference type="KEGG" id="upi:EJG51_018840"/>
<gene>
    <name evidence="1" type="ORF">EJG51_018840</name>
</gene>
<dbReference type="AlphaFoldDB" id="A0A6M4A8A8"/>
<dbReference type="InterPro" id="IPR036513">
    <property type="entry name" value="STAS_dom_sf"/>
</dbReference>
<name>A0A6M4A8A8_9BURK</name>
<evidence type="ECO:0000313" key="2">
    <source>
        <dbReference type="Proteomes" id="UP000274350"/>
    </source>
</evidence>
<proteinExistence type="predicted"/>
<dbReference type="Proteomes" id="UP000274350">
    <property type="component" value="Chromosome"/>
</dbReference>